<feature type="region of interest" description="Disordered" evidence="11">
    <location>
        <begin position="183"/>
        <end position="203"/>
    </location>
</feature>
<keyword evidence="3 9" id="KW-0813">Transport</keyword>
<reference evidence="14 15" key="1">
    <citation type="submission" date="2018-06" db="EMBL/GenBank/DDBJ databases">
        <title>Genomic Encyclopedia of Archaeal and Bacterial Type Strains, Phase II (KMG-II): from individual species to whole genera.</title>
        <authorList>
            <person name="Goeker M."/>
        </authorList>
    </citation>
    <scope>NUCLEOTIDE SEQUENCE [LARGE SCALE GENOMIC DNA]</scope>
    <source>
        <strain evidence="14 15">CFPB 3232</strain>
    </source>
</reference>
<evidence type="ECO:0000256" key="5">
    <source>
        <dbReference type="ARBA" id="ARBA00022519"/>
    </source>
</evidence>
<evidence type="ECO:0000256" key="9">
    <source>
        <dbReference type="RuleBase" id="RU365093"/>
    </source>
</evidence>
<keyword evidence="7 9" id="KW-1133">Transmembrane helix</keyword>
<keyword evidence="5 9" id="KW-0997">Cell inner membrane</keyword>
<dbReference type="Proteomes" id="UP000248856">
    <property type="component" value="Unassembled WGS sequence"/>
</dbReference>
<evidence type="ECO:0000256" key="10">
    <source>
        <dbReference type="SAM" id="Coils"/>
    </source>
</evidence>
<dbReference type="Gene3D" id="2.40.30.170">
    <property type="match status" value="1"/>
</dbReference>
<dbReference type="NCBIfam" id="TIGR01843">
    <property type="entry name" value="type_I_hlyD"/>
    <property type="match status" value="1"/>
</dbReference>
<evidence type="ECO:0000256" key="2">
    <source>
        <dbReference type="ARBA" id="ARBA00009477"/>
    </source>
</evidence>
<gene>
    <name evidence="14" type="ORF">AX018_10854</name>
</gene>
<dbReference type="InterPro" id="IPR010129">
    <property type="entry name" value="T1SS_HlyD"/>
</dbReference>
<dbReference type="PROSITE" id="PS00543">
    <property type="entry name" value="HLYD_FAMILY"/>
    <property type="match status" value="1"/>
</dbReference>
<dbReference type="GO" id="GO:0005886">
    <property type="term" value="C:plasma membrane"/>
    <property type="evidence" value="ECO:0007669"/>
    <property type="project" value="UniProtKB-SubCell"/>
</dbReference>
<evidence type="ECO:0000313" key="14">
    <source>
        <dbReference type="EMBL" id="RAR71639.1"/>
    </source>
</evidence>
<dbReference type="PANTHER" id="PTHR30386:SF27">
    <property type="entry name" value="MEMBRANE FUSION PROTEIN (MFP) FAMILY PROTEIN"/>
    <property type="match status" value="1"/>
</dbReference>
<dbReference type="Pfam" id="PF25988">
    <property type="entry name" value="HH_CyaD"/>
    <property type="match status" value="1"/>
</dbReference>
<evidence type="ECO:0000256" key="11">
    <source>
        <dbReference type="SAM" id="MobiDB-lite"/>
    </source>
</evidence>
<dbReference type="OrthoDB" id="9775513at2"/>
<sequence>MKTTAPSTPPAASTPSTPPSPRHPLRDLLARYRDVFRAAWERRAELAGPRRLADEQAFLPAALSLQETPVHPAPRRLAWLLMALFVIALAWACLGRIDIVAVAQGRIIVSDRTKLVQPLENSVVRRVLVREGEQVRAGQALVELDPTAARADRASVEEALRAAQSEWLRARVLQDLLSKEELPAQETRRPAGEKSQNPMLPAIPAREVPGEWGARERADAQAQLVAEWGDITARLARLQAERQRREAEIATVRAVLGKLEATLPIVRQREIDFQTLAEQGFMSGHARQDRMRERVEMERDLATQQARLEESQAALGEARQARASYLAETRRALGERQAQAELRRQQGAQEWAKAQQRERLATLVAPVSGTVQQLAAHTEGGVVTEAQALMVIVPQGAQVSAEVTLENKDIGFVEPGQEVTIKLETFPFTRYGTVGARVETVTRDAVSDEKRGAVFPALLRLERTHIDVDGKPIGLAAGMNVTAEIKTGRRRVIDYLLSPIQKAGSESLRER</sequence>
<dbReference type="Gene3D" id="2.40.50.100">
    <property type="match status" value="1"/>
</dbReference>
<dbReference type="GO" id="GO:0009306">
    <property type="term" value="P:protein secretion"/>
    <property type="evidence" value="ECO:0007669"/>
    <property type="project" value="InterPro"/>
</dbReference>
<feature type="compositionally biased region" description="Low complexity" evidence="11">
    <location>
        <begin position="1"/>
        <end position="15"/>
    </location>
</feature>
<dbReference type="Pfam" id="PF26002">
    <property type="entry name" value="Beta-barrel_AprE"/>
    <property type="match status" value="1"/>
</dbReference>
<evidence type="ECO:0000256" key="1">
    <source>
        <dbReference type="ARBA" id="ARBA00004377"/>
    </source>
</evidence>
<dbReference type="PANTHER" id="PTHR30386">
    <property type="entry name" value="MEMBRANE FUSION SUBUNIT OF EMRAB-TOLC MULTIDRUG EFFLUX PUMP"/>
    <property type="match status" value="1"/>
</dbReference>
<accession>A0A328YCI5</accession>
<dbReference type="InterPro" id="IPR058982">
    <property type="entry name" value="Beta-barrel_AprE"/>
</dbReference>
<comment type="subcellular location">
    <subcellularLocation>
        <location evidence="1 9">Cell inner membrane</location>
        <topology evidence="1 9">Single-pass membrane protein</topology>
    </subcellularLocation>
</comment>
<feature type="transmembrane region" description="Helical" evidence="9">
    <location>
        <begin position="77"/>
        <end position="97"/>
    </location>
</feature>
<comment type="similarity">
    <text evidence="2 9">Belongs to the membrane fusion protein (MFP) (TC 8.A.1) family.</text>
</comment>
<dbReference type="RefSeq" id="WP_111882594.1">
    <property type="nucleotide sequence ID" value="NZ_CBCSGC010000080.1"/>
</dbReference>
<dbReference type="InterPro" id="IPR059040">
    <property type="entry name" value="HH_CyaD-like"/>
</dbReference>
<feature type="domain" description="AprE-like beta-barrel" evidence="13">
    <location>
        <begin position="401"/>
        <end position="488"/>
    </location>
</feature>
<evidence type="ECO:0000259" key="12">
    <source>
        <dbReference type="Pfam" id="PF25988"/>
    </source>
</evidence>
<keyword evidence="10" id="KW-0175">Coiled coil</keyword>
<evidence type="ECO:0000256" key="7">
    <source>
        <dbReference type="ARBA" id="ARBA00022989"/>
    </source>
</evidence>
<keyword evidence="15" id="KW-1185">Reference proteome</keyword>
<proteinExistence type="inferred from homology"/>
<evidence type="ECO:0000259" key="13">
    <source>
        <dbReference type="Pfam" id="PF26002"/>
    </source>
</evidence>
<dbReference type="EMBL" id="QLTA01000085">
    <property type="protein sequence ID" value="RAR71639.1"/>
    <property type="molecule type" value="Genomic_DNA"/>
</dbReference>
<organism evidence="14 15">
    <name type="scientific">Paracidovorax anthurii</name>
    <dbReference type="NCBI Taxonomy" id="78229"/>
    <lineage>
        <taxon>Bacteria</taxon>
        <taxon>Pseudomonadati</taxon>
        <taxon>Pseudomonadota</taxon>
        <taxon>Betaproteobacteria</taxon>
        <taxon>Burkholderiales</taxon>
        <taxon>Comamonadaceae</taxon>
        <taxon>Paracidovorax</taxon>
    </lineage>
</organism>
<feature type="coiled-coil region" evidence="10">
    <location>
        <begin position="294"/>
        <end position="321"/>
    </location>
</feature>
<evidence type="ECO:0000256" key="6">
    <source>
        <dbReference type="ARBA" id="ARBA00022692"/>
    </source>
</evidence>
<keyword evidence="4 9" id="KW-1003">Cell membrane</keyword>
<feature type="compositionally biased region" description="Basic and acidic residues" evidence="11">
    <location>
        <begin position="183"/>
        <end position="192"/>
    </location>
</feature>
<evidence type="ECO:0000256" key="4">
    <source>
        <dbReference type="ARBA" id="ARBA00022475"/>
    </source>
</evidence>
<feature type="domain" description="CyaD-like alpha-helical hairpin" evidence="12">
    <location>
        <begin position="145"/>
        <end position="360"/>
    </location>
</feature>
<dbReference type="InterPro" id="IPR006144">
    <property type="entry name" value="Secretion_HlyD_CS"/>
</dbReference>
<evidence type="ECO:0000313" key="15">
    <source>
        <dbReference type="Proteomes" id="UP000248856"/>
    </source>
</evidence>
<dbReference type="AlphaFoldDB" id="A0A328YCI5"/>
<name>A0A328YCI5_9BURK</name>
<dbReference type="SUPFAM" id="SSF111369">
    <property type="entry name" value="HlyD-like secretion proteins"/>
    <property type="match status" value="1"/>
</dbReference>
<evidence type="ECO:0000256" key="8">
    <source>
        <dbReference type="ARBA" id="ARBA00023136"/>
    </source>
</evidence>
<keyword evidence="8 9" id="KW-0472">Membrane</keyword>
<protein>
    <recommendedName>
        <fullName evidence="9">Membrane fusion protein (MFP) family protein</fullName>
    </recommendedName>
</protein>
<comment type="caution">
    <text evidence="14">The sequence shown here is derived from an EMBL/GenBank/DDBJ whole genome shotgun (WGS) entry which is preliminary data.</text>
</comment>
<feature type="region of interest" description="Disordered" evidence="11">
    <location>
        <begin position="1"/>
        <end position="24"/>
    </location>
</feature>
<keyword evidence="6 9" id="KW-0812">Transmembrane</keyword>
<dbReference type="PRINTS" id="PR01490">
    <property type="entry name" value="RTXTOXIND"/>
</dbReference>
<dbReference type="InterPro" id="IPR050739">
    <property type="entry name" value="MFP"/>
</dbReference>
<evidence type="ECO:0000256" key="3">
    <source>
        <dbReference type="ARBA" id="ARBA00022448"/>
    </source>
</evidence>